<feature type="compositionally biased region" description="Polar residues" evidence="6">
    <location>
        <begin position="2134"/>
        <end position="2145"/>
    </location>
</feature>
<organism evidence="10 11">
    <name type="scientific">Caenorhabditis briggsae</name>
    <dbReference type="NCBI Taxonomy" id="6238"/>
    <lineage>
        <taxon>Eukaryota</taxon>
        <taxon>Metazoa</taxon>
        <taxon>Ecdysozoa</taxon>
        <taxon>Nematoda</taxon>
        <taxon>Chromadorea</taxon>
        <taxon>Rhabditida</taxon>
        <taxon>Rhabditina</taxon>
        <taxon>Rhabditomorpha</taxon>
        <taxon>Rhabditoidea</taxon>
        <taxon>Rhabditidae</taxon>
        <taxon>Peloderinae</taxon>
        <taxon>Caenorhabditis</taxon>
    </lineage>
</organism>
<dbReference type="InParanoid" id="A8WSG5"/>
<dbReference type="SUPFAM" id="SSF54001">
    <property type="entry name" value="Cysteine proteinases"/>
    <property type="match status" value="1"/>
</dbReference>
<name>A8WSG5_CAEBR</name>
<dbReference type="GO" id="GO:0005829">
    <property type="term" value="C:cytosol"/>
    <property type="evidence" value="ECO:0000318"/>
    <property type="project" value="GO_Central"/>
</dbReference>
<comment type="similarity">
    <text evidence="1">Belongs to the peptidase C19 family.</text>
</comment>
<reference evidence="10 11" key="2">
    <citation type="journal article" date="2011" name="PLoS Genet.">
        <title>Caenorhabditis briggsae recombinant inbred line genotypes reveal inter-strain incompatibility and the evolution of recombination.</title>
        <authorList>
            <person name="Ross J.A."/>
            <person name="Koboldt D.C."/>
            <person name="Staisch J.E."/>
            <person name="Chamberlin H.M."/>
            <person name="Gupta B.P."/>
            <person name="Miller R.D."/>
            <person name="Baird S.E."/>
            <person name="Haag E.S."/>
        </authorList>
    </citation>
    <scope>NUCLEOTIDE SEQUENCE [LARGE SCALE GENOMIC DNA]</scope>
    <source>
        <strain evidence="10 11">AF16</strain>
    </source>
</reference>
<evidence type="ECO:0000256" key="4">
    <source>
        <dbReference type="ARBA" id="ARBA00022801"/>
    </source>
</evidence>
<feature type="domain" description="USP" evidence="9">
    <location>
        <begin position="1857"/>
        <end position="2270"/>
    </location>
</feature>
<dbReference type="InterPro" id="IPR028889">
    <property type="entry name" value="USP"/>
</dbReference>
<dbReference type="FunCoup" id="A8WSG5">
    <property type="interactions" value="2658"/>
</dbReference>
<evidence type="ECO:0000313" key="11">
    <source>
        <dbReference type="Proteomes" id="UP000008549"/>
    </source>
</evidence>
<proteinExistence type="inferred from homology"/>
<feature type="region of interest" description="Disordered" evidence="6">
    <location>
        <begin position="2486"/>
        <end position="2529"/>
    </location>
</feature>
<feature type="chain" id="PRO_5002729002" evidence="7">
    <location>
        <begin position="28"/>
        <end position="3007"/>
    </location>
</feature>
<dbReference type="InterPro" id="IPR001394">
    <property type="entry name" value="Peptidase_C19_UCH"/>
</dbReference>
<evidence type="ECO:0000256" key="6">
    <source>
        <dbReference type="SAM" id="MobiDB-lite"/>
    </source>
</evidence>
<dbReference type="Pfam" id="PF00443">
    <property type="entry name" value="UCH"/>
    <property type="match status" value="1"/>
</dbReference>
<evidence type="ECO:0000313" key="10">
    <source>
        <dbReference type="EMBL" id="CAP23424.2"/>
    </source>
</evidence>
<evidence type="ECO:0000256" key="2">
    <source>
        <dbReference type="ARBA" id="ARBA00022670"/>
    </source>
</evidence>
<dbReference type="PROSITE" id="PS50030">
    <property type="entry name" value="UBA"/>
    <property type="match status" value="1"/>
</dbReference>
<dbReference type="Pfam" id="PF25010">
    <property type="entry name" value="ARM_UBP24_USP9X-Y"/>
    <property type="match status" value="1"/>
</dbReference>
<feature type="region of interest" description="Disordered" evidence="6">
    <location>
        <begin position="63"/>
        <end position="134"/>
    </location>
</feature>
<dbReference type="InterPro" id="IPR056850">
    <property type="entry name" value="ARM_UBP34_24_USP9X_Y"/>
</dbReference>
<feature type="domain" description="UBA" evidence="8">
    <location>
        <begin position="164"/>
        <end position="204"/>
    </location>
</feature>
<keyword evidence="3" id="KW-0833">Ubl conjugation pathway</keyword>
<evidence type="ECO:0000256" key="7">
    <source>
        <dbReference type="SAM" id="SignalP"/>
    </source>
</evidence>
<dbReference type="InterPro" id="IPR038765">
    <property type="entry name" value="Papain-like_cys_pep_sf"/>
</dbReference>
<dbReference type="InterPro" id="IPR018200">
    <property type="entry name" value="USP_CS"/>
</dbReference>
<dbReference type="Gene3D" id="1.10.8.10">
    <property type="entry name" value="DNA helicase RuvA subunit, C-terminal domain"/>
    <property type="match status" value="1"/>
</dbReference>
<keyword evidence="7" id="KW-0732">Signal</keyword>
<dbReference type="GO" id="GO:0005634">
    <property type="term" value="C:nucleus"/>
    <property type="evidence" value="ECO:0000318"/>
    <property type="project" value="GO_Central"/>
</dbReference>
<feature type="compositionally biased region" description="Polar residues" evidence="6">
    <location>
        <begin position="119"/>
        <end position="129"/>
    </location>
</feature>
<dbReference type="InterPro" id="IPR050164">
    <property type="entry name" value="Peptidase_C19"/>
</dbReference>
<evidence type="ECO:0000256" key="5">
    <source>
        <dbReference type="SAM" id="Coils"/>
    </source>
</evidence>
<dbReference type="PROSITE" id="PS00973">
    <property type="entry name" value="USP_2"/>
    <property type="match status" value="1"/>
</dbReference>
<dbReference type="OMA" id="LCCPVDN"/>
<dbReference type="InterPro" id="IPR009060">
    <property type="entry name" value="UBA-like_sf"/>
</dbReference>
<dbReference type="SUPFAM" id="SSF46934">
    <property type="entry name" value="UBA-like"/>
    <property type="match status" value="1"/>
</dbReference>
<dbReference type="GeneID" id="8573401"/>
<keyword evidence="4" id="KW-0378">Hydrolase</keyword>
<dbReference type="EMBL" id="HE601438">
    <property type="protein sequence ID" value="CAP23424.2"/>
    <property type="molecule type" value="Genomic_DNA"/>
</dbReference>
<evidence type="ECO:0000259" key="9">
    <source>
        <dbReference type="PROSITE" id="PS50235"/>
    </source>
</evidence>
<dbReference type="Proteomes" id="UP000008549">
    <property type="component" value="Unassembled WGS sequence"/>
</dbReference>
<evidence type="ECO:0000256" key="1">
    <source>
        <dbReference type="ARBA" id="ARBA00009085"/>
    </source>
</evidence>
<dbReference type="RefSeq" id="XP_045092081.1">
    <property type="nucleotide sequence ID" value="XM_045242219.1"/>
</dbReference>
<feature type="region of interest" description="Disordered" evidence="6">
    <location>
        <begin position="2110"/>
        <end position="2148"/>
    </location>
</feature>
<dbReference type="PROSITE" id="PS00972">
    <property type="entry name" value="USP_1"/>
    <property type="match status" value="1"/>
</dbReference>
<feature type="signal peptide" evidence="7">
    <location>
        <begin position="1"/>
        <end position="27"/>
    </location>
</feature>
<dbReference type="InterPro" id="IPR015940">
    <property type="entry name" value="UBA"/>
</dbReference>
<feature type="compositionally biased region" description="Acidic residues" evidence="6">
    <location>
        <begin position="2497"/>
        <end position="2523"/>
    </location>
</feature>
<dbReference type="WormBase" id="CBG03251a">
    <property type="protein sequence ID" value="CBP39156"/>
    <property type="gene ID" value="WBGene00026145"/>
</dbReference>
<protein>
    <submittedName>
        <fullName evidence="10">Protein CBG03251</fullName>
    </submittedName>
</protein>
<evidence type="ECO:0000256" key="3">
    <source>
        <dbReference type="ARBA" id="ARBA00022786"/>
    </source>
</evidence>
<evidence type="ECO:0000259" key="8">
    <source>
        <dbReference type="PROSITE" id="PS50030"/>
    </source>
</evidence>
<dbReference type="HOGENOM" id="CLU_226625_0_0_1"/>
<keyword evidence="11" id="KW-1185">Reference proteome</keyword>
<feature type="region of interest" description="Disordered" evidence="6">
    <location>
        <begin position="2927"/>
        <end position="2946"/>
    </location>
</feature>
<reference evidence="10 11" key="1">
    <citation type="journal article" date="2003" name="PLoS Biol.">
        <title>The genome sequence of Caenorhabditis briggsae: a platform for comparative genomics.</title>
        <authorList>
            <person name="Stein L.D."/>
            <person name="Bao Z."/>
            <person name="Blasiar D."/>
            <person name="Blumenthal T."/>
            <person name="Brent M.R."/>
            <person name="Chen N."/>
            <person name="Chinwalla A."/>
            <person name="Clarke L."/>
            <person name="Clee C."/>
            <person name="Coghlan A."/>
            <person name="Coulson A."/>
            <person name="D'Eustachio P."/>
            <person name="Fitch D.H."/>
            <person name="Fulton L.A."/>
            <person name="Fulton R.E."/>
            <person name="Griffiths-Jones S."/>
            <person name="Harris T.W."/>
            <person name="Hillier L.W."/>
            <person name="Kamath R."/>
            <person name="Kuwabara P.E."/>
            <person name="Mardis E.R."/>
            <person name="Marra M.A."/>
            <person name="Miner T.L."/>
            <person name="Minx P."/>
            <person name="Mullikin J.C."/>
            <person name="Plumb R.W."/>
            <person name="Rogers J."/>
            <person name="Schein J.E."/>
            <person name="Sohrmann M."/>
            <person name="Spieth J."/>
            <person name="Stajich J.E."/>
            <person name="Wei C."/>
            <person name="Willey D."/>
            <person name="Wilson R.K."/>
            <person name="Durbin R."/>
            <person name="Waterston R.H."/>
        </authorList>
    </citation>
    <scope>NUCLEOTIDE SEQUENCE [LARGE SCALE GENOMIC DNA]</scope>
    <source>
        <strain evidence="10 11">AF16</strain>
    </source>
</reference>
<dbReference type="GO" id="GO:0006508">
    <property type="term" value="P:proteolysis"/>
    <property type="evidence" value="ECO:0007669"/>
    <property type="project" value="UniProtKB-KW"/>
</dbReference>
<dbReference type="Gene3D" id="3.90.70.10">
    <property type="entry name" value="Cysteine proteinases"/>
    <property type="match status" value="1"/>
</dbReference>
<dbReference type="PANTHER" id="PTHR24006">
    <property type="entry name" value="UBIQUITIN CARBOXYL-TERMINAL HYDROLASE"/>
    <property type="match status" value="1"/>
</dbReference>
<dbReference type="GO" id="GO:0016579">
    <property type="term" value="P:protein deubiquitination"/>
    <property type="evidence" value="ECO:0007669"/>
    <property type="project" value="InterPro"/>
</dbReference>
<keyword evidence="5" id="KW-0175">Coiled coil</keyword>
<dbReference type="MEROPS" id="C19.A30"/>
<dbReference type="SMART" id="SM00165">
    <property type="entry name" value="UBA"/>
    <property type="match status" value="1"/>
</dbReference>
<dbReference type="GO" id="GO:0031647">
    <property type="term" value="P:regulation of protein stability"/>
    <property type="evidence" value="ECO:0000318"/>
    <property type="project" value="GO_Central"/>
</dbReference>
<dbReference type="PROSITE" id="PS50235">
    <property type="entry name" value="USP_3"/>
    <property type="match status" value="1"/>
</dbReference>
<dbReference type="eggNOG" id="KOG1866">
    <property type="taxonomic scope" value="Eukaryota"/>
</dbReference>
<dbReference type="CTD" id="8573401"/>
<dbReference type="STRING" id="6238.A8WSG5"/>
<dbReference type="KEGG" id="cbr:CBG_03251"/>
<evidence type="ECO:0000313" key="12">
    <source>
        <dbReference type="WormBase" id="CBG03251a"/>
    </source>
</evidence>
<accession>A8WSG5</accession>
<gene>
    <name evidence="10 12" type="ORF">CBG03251</name>
    <name evidence="10" type="ORF">CBG_03251</name>
</gene>
<feature type="coiled-coil region" evidence="5">
    <location>
        <begin position="2295"/>
        <end position="2329"/>
    </location>
</feature>
<keyword evidence="2" id="KW-0645">Protease</keyword>
<sequence>MRTKFFDFTFFLVNIIVAISSLQRVEENKNYFYIPCLRNYTEWHNCDIDRRHAAIILDKNGLESDRGDTAHSPMSPEGESVDLDMPVGESASSPLDGDTAPLNVSNNESGDEGPRKRSASPTANQSTWGDNPAKVGCHRNKICTEGIDLWVQSTSEATAPDVSQTYQENHDMLVSMGFNSDEIDTALRMSNNEVEKAIQYLTREITGLDAASKPSSSVDKPQKQCYPLNEMLRSQFVESDEEDLADDMKLVWDEESFHRLRVILDNNHRYVIFRQNGTLHRRMMVATNILRAKKNEKMAEVIHFVDEILYFVIGRHVNCSDVRPGFELLRQLLELQPPYIGESDAHIIEQFYIAITPLLCARLMVPPSSVKTVLAIDEMFNYRNKFFIQGVQFIDLEDREYPPLKYMDIDKLERIEHKRIYAYLTDVFVEALVPMMDDRFEVESDEEFFEVTLLDLQCILRTLNIFSNYMCRNNDLFLCKLETWIEKALDRYRIVNDKEIRDALIRRQGLDLLQEIVVLCERFNLDVATTTQRARLDYLRKWIKCPQMESILHALEELGTIADRFHRSGGMTITRPKASVKEEFFKKWLEENKVLQIVLTGNMDHVVYVERIQPILQYMTPELTLDDMKFIWSLRKGRMGVSVENFNKIMEFISKSVTDEQIEWLIELFKKSFRSRETRLYEPIFNFAYIIAIQKERDDECKLKISKIMWELIFIARGPPRCMSFKSIEHGMRKHCDLMNLMFDKSERDAFLGKVLDCLESDEQFNEIIVTYMYIMLEKLKRQFGSKRHIGTADDGSARANELRAQLRERRIGDSMLSRLEHIRRVAHEQFDALQQVSQDSQSNAVFESTNDMFGGHHLENVLSTPIYGCTDYAFILQHSLRLLKWLHDADATIVDVEYVERLFDIFIKRPDSSSQERTEIFGFLLEVKLLMVRPETSRSIITHLCDMDMFTLQITGLRCFCKYWEELPILSNEEKEPIESFIFKLQKDNECKLFVWKLILFNQFDDVVAKCMETFCERDLVLVDSPYSVRHHTYSFLAVFSFYVEKLKSELYQRNGMPNTEIKYETEELALSDEEIEQYYVPLDDMLTETIVRALNRLVRFMTRFVELGNEKNHMIRELPSHGSSVSGHPVTLNIELKNDDDDIDCGLNAWKTLVCDSSTTIGELKFRLAKRLLFHEGMTDFTVHKREDDITMGEANLRYDFLTLQNVKVATETDSIFLSEKIRILVKPKSSLRKSSSRRSDSQIYQVNQKKALREDFLPITMISKCNFYDLLHELSSIGDKHIRASVRKLMLLLPTQPSLLMQLTFSDTNTEEQNAKITEMYEQYINPADPGRMLYALEAISSIIAPTRMTYTAMTKASELINALQIKESFVIKKLVYEILAKPHVIPLNKCSSGDRHSIFERILQIVRTSFTGRNAFIKTVKNELRVRDEMKKTCDRMIQSRQNPRPIDPPMEFALIRQQIVPPVGIDHQRCPYLNTELDVFEFKMSFGTYMATIKASLNAWELADLIPFFERIRDFQWIHVATESLVVKQIDPFREKGAPQDPLSETASDLIRSVTRGERWGDECRLIIVKKAFALVRHIVISWTEKRNGAAMPLLDTIFLEKTWVEFYQDVLVNSQQEAYRKYLQENIVKMGKDNYDITTRALRMLIDMFMILPLHKGYTSDLDELQKRQRHHCDGIVQTVVEIFFYETSRRCRDDQKDLDWTKIGHNPIEIVRDQIQSVLKYKPRFSTTNNDIALTENVYAAAKMRMINCLLPYCSQDDIENCSGHFLSAIINDFLFPELPDIEDSMFEEESIRWEYQAREVAIQTINAFCERSYINSYNLLRHWNKFPIAQKVYDPSYRPITRPKAFDKVGMKNDGGTCYMNAMIQQLVHVPGLCKDLISLQNIDPTLKWGDNSAALLYELQRVFAQLNFAQSQAIVPIGLWREFRFEPDMPLNTKQHHDAIDFYSILLDKCDNVLKKLELPPLFQNRFFGKYSYEKICYGCWHRYKSPDEEFNCISLALSGDNLGEALENFLAPHVMEGENAYHCEKCNEKKTTLNRSSFLELPSTMTIQLKRFTYDLVNNMIRKDNQFFSFPFEIDMTPYMTTSRHVPDEHVQDLFDEMLYGNGENDEPASPQPNKGATEKCNLGSGSASTPSLESQQKKLFRRHRSSTMRLSQSFANTTGFDTPTQQQPMIYELVGVLAHSGIATAGHYYSFIKERRDEYKDSPTYGKWYQLNDLSVSPMHHNNIEDIWYGGTFTQEGVFIGLDERIRHWNAYVLFYEKKQDRPSLAIPRHIIDNQADVKPKVTFDVTDEQMDDGEDRVKEAEEAHEVEMTEARRLRIRMFNSLDPALKKFLNDDYCKFLEDRDFFSFDLYHIYINSLLPLMRREETVEYNVTEIGRPEFFKLAFEHTASYIIRVAWMMFDDIRPKTFPRSATELIKSLLVRHPDNKLFFFRSLEANNSEMLNRLVETTEHDIRISFWQCMRVALRLWVIENGNKDENIMEPSPDSTDIDEEEEDEDEDDDDDDLEDEDSETEEMMRPDLMRPNPMAIVNQLVMNQARPPQLKPMLPVDLSKARNQRVSVIDPIHFINSNFQLNIVKRIVQVLPFRIHRMEGSGRHYSRSLVDILYMISRLNDFGRNVLQLCQALPIVAEFLWEDYSTVCVTIVLSNMIFDFQVFCRLRFSEDRLKGVGLWPILPGLYFELLLDTMNKSLQHIIDPHMHFRHAVMTTQGKFVNETLVLYCASREEYETTEGKSVNDEKALHNRILLCYVRQIQLIARSEQPEAVCDYIFNVCQILLKAFLKEYMYMFTSVEHWSHVVEFFADFLQLALRLACADLAPYGIEVLKNFLWLGVAEDDDAVQHGVVPLMAKWQDEDPHKYRKMKEALFNIRLIKHTGLRPFLDEVIRRYPNVIDSDGFQRSSSDEPMDEDQDIIGPKLLKQRPKNSASSNTEEKTDAVATARVTETKEINLEEDLKNDEQAPTLLIEQPSLEEVIDVDSAEEENFNNVTMEDLTNGGHEN</sequence>
<dbReference type="GO" id="GO:0004843">
    <property type="term" value="F:cysteine-type deubiquitinase activity"/>
    <property type="evidence" value="ECO:0000318"/>
    <property type="project" value="GO_Central"/>
</dbReference>
<dbReference type="PANTHER" id="PTHR24006:SF933">
    <property type="entry name" value="UBA DOMAIN-CONTAINING PROTEIN"/>
    <property type="match status" value="1"/>
</dbReference>